<organism evidence="1 2">
    <name type="scientific">Parastrongyloides trichosuri</name>
    <name type="common">Possum-specific nematode worm</name>
    <dbReference type="NCBI Taxonomy" id="131310"/>
    <lineage>
        <taxon>Eukaryota</taxon>
        <taxon>Metazoa</taxon>
        <taxon>Ecdysozoa</taxon>
        <taxon>Nematoda</taxon>
        <taxon>Chromadorea</taxon>
        <taxon>Rhabditida</taxon>
        <taxon>Tylenchina</taxon>
        <taxon>Panagrolaimomorpha</taxon>
        <taxon>Strongyloidoidea</taxon>
        <taxon>Strongyloididae</taxon>
        <taxon>Parastrongyloides</taxon>
    </lineage>
</organism>
<dbReference type="PANTHER" id="PTHR10974:SF48">
    <property type="entry name" value="SULFATASE DOMAIN-CONTAINING PROTEIN"/>
    <property type="match status" value="1"/>
</dbReference>
<dbReference type="WBParaSite" id="PTRK_0000802000.1">
    <property type="protein sequence ID" value="PTRK_0000802000.1"/>
    <property type="gene ID" value="PTRK_0000802000"/>
</dbReference>
<evidence type="ECO:0000313" key="1">
    <source>
        <dbReference type="Proteomes" id="UP000038045"/>
    </source>
</evidence>
<protein>
    <submittedName>
        <fullName evidence="2">Sulfatase domain-containing protein</fullName>
    </submittedName>
</protein>
<dbReference type="GO" id="GO:0005615">
    <property type="term" value="C:extracellular space"/>
    <property type="evidence" value="ECO:0007669"/>
    <property type="project" value="TreeGrafter"/>
</dbReference>
<dbReference type="AlphaFoldDB" id="A0A0N4ZJB5"/>
<keyword evidence="1" id="KW-1185">Reference proteome</keyword>
<dbReference type="CDD" id="cd16021">
    <property type="entry name" value="ALP_like"/>
    <property type="match status" value="1"/>
</dbReference>
<dbReference type="Gene3D" id="3.40.720.10">
    <property type="entry name" value="Alkaline Phosphatase, subunit A"/>
    <property type="match status" value="1"/>
</dbReference>
<accession>A0A0N4ZJB5</accession>
<dbReference type="PANTHER" id="PTHR10974">
    <property type="entry name" value="FI08016P-RELATED"/>
    <property type="match status" value="1"/>
</dbReference>
<dbReference type="STRING" id="131310.A0A0N4ZJB5"/>
<dbReference type="FunFam" id="3.40.720.10:FF:000017">
    <property type="entry name" value="Predicted protein"/>
    <property type="match status" value="1"/>
</dbReference>
<dbReference type="Proteomes" id="UP000038045">
    <property type="component" value="Unplaced"/>
</dbReference>
<proteinExistence type="predicted"/>
<sequence length="614" mass="72162">MYNVVNNDPVLMNINYTEYKSLIGSTYCKLPNLDPWDPSIKSYIYKVDDLKCKNIQPELTYLSNGLLLINGSEIENSSIDVNSLTPQYRCIERGEDDFTLNTSSWILFKNGTKIECEFIEVRILQSYLQLNIYSNHHYQIIPKEEKNISNKTKKPNVIIIVLDSISHSNFIRKLPKTLSVLENDYKSVILNGMTKVGDNSFPNAVAFLSGKRSSISGYKDEIDNKKYFDYLPLIWNNFEEEGYKTFYAEDYTDYNLFTYLAKGFKKQPTTHYFRPFWYSVYKSWLLKRSTYLCYGNNKMHNIQLEYLNHFLRAYPNDVPLFALSWFTEIGHDYINQVEIVDNDLRKFLVKNKQKLDDSFLFILGDHGHRFDSIRKTTIGRLEERLPFFSISIPKSLYEETNIMGTVKNNSNVLTSFWDFYVTLRDIIKIESLLKENNSIKGIYNVRGESLLRPIKDRNCEEASIPEEFCPCQEEISLKRDDKIFTLLGDILINHLNTLLFNHLKLCSKLSLKKIHNVEMIIPNNYFVEKPNYFLSFFYHNNNNNNRDNNKKEEIRFRATIETSPGDGIFEGTFKQNNKKSYEVIGDINRINRYGNQSVCVDNQILRKFCYCYIL</sequence>
<evidence type="ECO:0000313" key="2">
    <source>
        <dbReference type="WBParaSite" id="PTRK_0000802000.1"/>
    </source>
</evidence>
<reference evidence="2" key="1">
    <citation type="submission" date="2017-02" db="UniProtKB">
        <authorList>
            <consortium name="WormBaseParasite"/>
        </authorList>
    </citation>
    <scope>IDENTIFICATION</scope>
</reference>
<dbReference type="Pfam" id="PF02995">
    <property type="entry name" value="DUF229"/>
    <property type="match status" value="1"/>
</dbReference>
<name>A0A0N4ZJB5_PARTI</name>
<dbReference type="SUPFAM" id="SSF53649">
    <property type="entry name" value="Alkaline phosphatase-like"/>
    <property type="match status" value="1"/>
</dbReference>
<dbReference type="InterPro" id="IPR004245">
    <property type="entry name" value="DUF229"/>
</dbReference>
<dbReference type="InterPro" id="IPR017850">
    <property type="entry name" value="Alkaline_phosphatase_core_sf"/>
</dbReference>